<sequence>MPGKLKYHNSYDFIYGVYVIAKDSHKGQYVCIALSEDLDEEYIFNEINFYSVRYIKDNFYDVYCKFDLFTFARMLATHLELLYDRRYNYFNDDL</sequence>
<protein>
    <submittedName>
        <fullName evidence="1">Uncharacterized protein</fullName>
    </submittedName>
</protein>
<reference evidence="2" key="1">
    <citation type="journal article" date="2020" name="bioRxiv">
        <title>Integrative omics analysis of Pseudomonas aeruginosa virus PA5oct highlights the molecular complexity of jumbo phages.</title>
        <authorList>
            <person name="Lood C."/>
            <person name="Danis-Wlodarczyk K."/>
            <person name="Blasdel B.G."/>
            <person name="Jang H.B."/>
            <person name="Vandenheuvel D."/>
            <person name="Briers Y."/>
            <person name="Noben J.-P."/>
            <person name="van Noort V."/>
            <person name="Drulis-Kawa Z."/>
            <person name="Lavigne R."/>
        </authorList>
    </citation>
    <scope>NUCLEOTIDE SEQUENCE [LARGE SCALE GENOMIC DNA]</scope>
</reference>
<gene>
    <name evidence="1" type="ORF">EST35_0132</name>
</gene>
<proteinExistence type="predicted"/>
<keyword evidence="2" id="KW-1185">Reference proteome</keyword>
<name>A0A4Y1LUF0_9CAUD</name>
<dbReference type="EMBL" id="MK797984">
    <property type="protein sequence ID" value="QCG76014.1"/>
    <property type="molecule type" value="Genomic_DNA"/>
</dbReference>
<evidence type="ECO:0000313" key="2">
    <source>
        <dbReference type="Proteomes" id="UP000316733"/>
    </source>
</evidence>
<organism evidence="1 2">
    <name type="scientific">Pseudomonas phage vB_PaeM_PA5oct</name>
    <dbReference type="NCBI Taxonomy" id="2163605"/>
    <lineage>
        <taxon>Viruses</taxon>
        <taxon>Duplodnaviria</taxon>
        <taxon>Heunggongvirae</taxon>
        <taxon>Uroviricota</taxon>
        <taxon>Caudoviricetes</taxon>
        <taxon>Arenbergviridae</taxon>
        <taxon>Wroclawvirus</taxon>
        <taxon>Wroclawvirus PA5oct</taxon>
    </lineage>
</organism>
<dbReference type="Proteomes" id="UP000316733">
    <property type="component" value="Segment"/>
</dbReference>
<accession>A0A4Y1LUF0</accession>
<evidence type="ECO:0000313" key="1">
    <source>
        <dbReference type="EMBL" id="QCG76014.1"/>
    </source>
</evidence>